<keyword evidence="1" id="KW-0812">Transmembrane</keyword>
<protein>
    <submittedName>
        <fullName evidence="2">Uncharacterized protein</fullName>
    </submittedName>
</protein>
<accession>A0AAV7Q4P8</accession>
<reference evidence="2" key="1">
    <citation type="journal article" date="2022" name="bioRxiv">
        <title>Sequencing and chromosome-scale assembly of the giantPleurodeles waltlgenome.</title>
        <authorList>
            <person name="Brown T."/>
            <person name="Elewa A."/>
            <person name="Iarovenko S."/>
            <person name="Subramanian E."/>
            <person name="Araus A.J."/>
            <person name="Petzold A."/>
            <person name="Susuki M."/>
            <person name="Suzuki K.-i.T."/>
            <person name="Hayashi T."/>
            <person name="Toyoda A."/>
            <person name="Oliveira C."/>
            <person name="Osipova E."/>
            <person name="Leigh N.D."/>
            <person name="Simon A."/>
            <person name="Yun M.H."/>
        </authorList>
    </citation>
    <scope>NUCLEOTIDE SEQUENCE</scope>
    <source>
        <strain evidence="2">20211129_DDA</strain>
        <tissue evidence="2">Liver</tissue>
    </source>
</reference>
<sequence>MDPEVPALLAASSCHPVGSYLIFTAIAGAAGRFFKSLPRRPVSSKPSTYVPCVCISACAMFWHESLCHAYAIQGQRMCQVRAGGHTYRERDTDKYNVYAAQGAGMCHLYAICYVSWVFSRTYSKCAQSRGWTYVKCVYMPRAM</sequence>
<evidence type="ECO:0000256" key="1">
    <source>
        <dbReference type="SAM" id="Phobius"/>
    </source>
</evidence>
<evidence type="ECO:0000313" key="3">
    <source>
        <dbReference type="Proteomes" id="UP001066276"/>
    </source>
</evidence>
<keyword evidence="1" id="KW-0472">Membrane</keyword>
<gene>
    <name evidence="2" type="ORF">NDU88_001733</name>
</gene>
<keyword evidence="3" id="KW-1185">Reference proteome</keyword>
<dbReference type="AlphaFoldDB" id="A0AAV7Q4P8"/>
<evidence type="ECO:0000313" key="2">
    <source>
        <dbReference type="EMBL" id="KAJ1135293.1"/>
    </source>
</evidence>
<feature type="transmembrane region" description="Helical" evidence="1">
    <location>
        <begin position="17"/>
        <end position="34"/>
    </location>
</feature>
<dbReference type="EMBL" id="JANPWB010000010">
    <property type="protein sequence ID" value="KAJ1135293.1"/>
    <property type="molecule type" value="Genomic_DNA"/>
</dbReference>
<organism evidence="2 3">
    <name type="scientific">Pleurodeles waltl</name>
    <name type="common">Iberian ribbed newt</name>
    <dbReference type="NCBI Taxonomy" id="8319"/>
    <lineage>
        <taxon>Eukaryota</taxon>
        <taxon>Metazoa</taxon>
        <taxon>Chordata</taxon>
        <taxon>Craniata</taxon>
        <taxon>Vertebrata</taxon>
        <taxon>Euteleostomi</taxon>
        <taxon>Amphibia</taxon>
        <taxon>Batrachia</taxon>
        <taxon>Caudata</taxon>
        <taxon>Salamandroidea</taxon>
        <taxon>Salamandridae</taxon>
        <taxon>Pleurodelinae</taxon>
        <taxon>Pleurodeles</taxon>
    </lineage>
</organism>
<proteinExistence type="predicted"/>
<comment type="caution">
    <text evidence="2">The sequence shown here is derived from an EMBL/GenBank/DDBJ whole genome shotgun (WGS) entry which is preliminary data.</text>
</comment>
<name>A0AAV7Q4P8_PLEWA</name>
<dbReference type="Proteomes" id="UP001066276">
    <property type="component" value="Chromosome 6"/>
</dbReference>
<keyword evidence="1" id="KW-1133">Transmembrane helix</keyword>